<dbReference type="CDD" id="cd05401">
    <property type="entry name" value="NT_GlnE_GlnD_like"/>
    <property type="match status" value="1"/>
</dbReference>
<dbReference type="PANTHER" id="PTHR30621">
    <property type="entry name" value="GLUTAMINE SYNTHETASE ADENYLYLTRANSFERASE"/>
    <property type="match status" value="1"/>
</dbReference>
<dbReference type="PANTHER" id="PTHR30621:SF0">
    <property type="entry name" value="BIFUNCTIONAL GLUTAMINE SYNTHETASE ADENYLYLTRANSFERASE_ADENYLYL-REMOVING ENZYME"/>
    <property type="match status" value="1"/>
</dbReference>
<dbReference type="EMBL" id="SJPT01000006">
    <property type="protein sequence ID" value="TWU21478.1"/>
    <property type="molecule type" value="Genomic_DNA"/>
</dbReference>
<keyword evidence="10" id="KW-1185">Reference proteome</keyword>
<evidence type="ECO:0000256" key="3">
    <source>
        <dbReference type="ARBA" id="ARBA00022741"/>
    </source>
</evidence>
<feature type="domain" description="PII-uridylyltransferase/Glutamine-synthetase adenylyltransferase" evidence="8">
    <location>
        <begin position="391"/>
        <end position="516"/>
    </location>
</feature>
<dbReference type="Pfam" id="PF08335">
    <property type="entry name" value="GlnD_UR_UTase"/>
    <property type="match status" value="2"/>
</dbReference>
<dbReference type="EC" id="2.7.7.42" evidence="9"/>
<name>A0A5C6CB76_9BACT</name>
<comment type="caution">
    <text evidence="9">The sequence shown here is derived from an EMBL/GenBank/DDBJ whole genome shotgun (WGS) entry which is preliminary data.</text>
</comment>
<evidence type="ECO:0000256" key="2">
    <source>
        <dbReference type="ARBA" id="ARBA00022695"/>
    </source>
</evidence>
<dbReference type="GO" id="GO:0005524">
    <property type="term" value="F:ATP binding"/>
    <property type="evidence" value="ECO:0007669"/>
    <property type="project" value="UniProtKB-KW"/>
</dbReference>
<keyword evidence="1 9" id="KW-0808">Transferase</keyword>
<dbReference type="GO" id="GO:0000820">
    <property type="term" value="P:regulation of glutamine family amino acid metabolic process"/>
    <property type="evidence" value="ECO:0007669"/>
    <property type="project" value="TreeGrafter"/>
</dbReference>
<reference evidence="9 10" key="1">
    <citation type="submission" date="2019-02" db="EMBL/GenBank/DDBJ databases">
        <title>Deep-cultivation of Planctomycetes and their phenomic and genomic characterization uncovers novel biology.</title>
        <authorList>
            <person name="Wiegand S."/>
            <person name="Jogler M."/>
            <person name="Boedeker C."/>
            <person name="Pinto D."/>
            <person name="Vollmers J."/>
            <person name="Rivas-Marin E."/>
            <person name="Kohn T."/>
            <person name="Peeters S.H."/>
            <person name="Heuer A."/>
            <person name="Rast P."/>
            <person name="Oberbeckmann S."/>
            <person name="Bunk B."/>
            <person name="Jeske O."/>
            <person name="Meyerdierks A."/>
            <person name="Storesund J.E."/>
            <person name="Kallscheuer N."/>
            <person name="Luecker S."/>
            <person name="Lage O.M."/>
            <person name="Pohl T."/>
            <person name="Merkel B.J."/>
            <person name="Hornburger P."/>
            <person name="Mueller R.-W."/>
            <person name="Bruemmer F."/>
            <person name="Labrenz M."/>
            <person name="Spormann A.M."/>
            <person name="Op Den Camp H."/>
            <person name="Overmann J."/>
            <person name="Amann R."/>
            <person name="Jetten M.S.M."/>
            <person name="Mascher T."/>
            <person name="Medema M.H."/>
            <person name="Devos D.P."/>
            <person name="Kaster A.-K."/>
            <person name="Ovreas L."/>
            <person name="Rohde M."/>
            <person name="Galperin M.Y."/>
            <person name="Jogler C."/>
        </authorList>
    </citation>
    <scope>NUCLEOTIDE SEQUENCE [LARGE SCALE GENOMIC DNA]</scope>
    <source>
        <strain evidence="9 10">Pla52o</strain>
    </source>
</reference>
<keyword evidence="2 9" id="KW-0548">Nucleotidyltransferase</keyword>
<evidence type="ECO:0000313" key="10">
    <source>
        <dbReference type="Proteomes" id="UP000316304"/>
    </source>
</evidence>
<dbReference type="InterPro" id="IPR005190">
    <property type="entry name" value="GlnE_rpt_dom"/>
</dbReference>
<dbReference type="InterPro" id="IPR023057">
    <property type="entry name" value="GlnE"/>
</dbReference>
<evidence type="ECO:0000256" key="6">
    <source>
        <dbReference type="ARBA" id="ARBA00023268"/>
    </source>
</evidence>
<evidence type="ECO:0000256" key="5">
    <source>
        <dbReference type="ARBA" id="ARBA00022842"/>
    </source>
</evidence>
<evidence type="ECO:0000256" key="1">
    <source>
        <dbReference type="ARBA" id="ARBA00022679"/>
    </source>
</evidence>
<dbReference type="GO" id="GO:0008882">
    <property type="term" value="F:[glutamate-ammonia-ligase] adenylyltransferase activity"/>
    <property type="evidence" value="ECO:0007669"/>
    <property type="project" value="UniProtKB-EC"/>
</dbReference>
<sequence length="1044" mass="117367">MVVTLMDAAPHSNPAMQDQFEWIASPTFAAPEVARQHAHQIWQSGVAGDLLAALREQLIEQFPQLDNPDAMLEWLARMIASATTAETLLALFKNDPRTLPALLQLLATSPTLRERLIADPHAFETLCAQDGQPLDRSRLVEELRASLSEITDFEQASQRIRDFLVRHTSRIIYGEFVRSMVPEKVGRQLTYVTDAVVQASLDFLIRYLDTIRDTPVLPSGNTPQVTLIALGSFGAEEMSYGDSLNLIFLYDRIDPWNVTHREFYDLLVTEFIRLLRTEDRFDEGFNIDLRQSPKYETGTRICSSFEAVRVFETSGRIWQRLGFIKARVVAGSRELGDAFLDRLQPWIFRRFISRSDLAEIRTLRHKLERRTVSSTESSTTAAGEEDAGQRACNVLQAPGGRRDIQRTIQFLQLLHGDRLPDVRKANTYDALIALERSGCVTHQEAALLSENHARLCRLQHQLAVMFERLDNQVPGDRDSTQRIAWQLGIRDAKSKQGDADRFRKQLDEVFDVNSRMINHLMLDAPDDGSSVAVETELMLDPDPNAETIEHVLSQHGLSDPPRAFEDLIALSRESVPFLSPHRCRHFFAQLVPALLAEISLTPHPDQTLASLTRVADSIGAKATLWELLGTNRPTMQLMVRLGAAAPYLVEILTENPGMIDELIDSLLMDRLPSAERLDSQSIELCRGAQEIDPILHSFKQSAHLTIGVRNILGKESLASTQQAIGDTAEACLRRVIEFEQERLAAQYGDPVNSEGEKAEMIAVALGKLGGREPNYHSDLDVVFLYSADGETCRRVGGPRSTTTNRSFFNQLAQRVIQRVNAPGPKGRLYELDGRLRPSGEEGVFAVSTVDFLNRFEQRHAPLWQWLAICKARAISGSRPSRRRFDSAIASLLTQSPWQPEMVSEIQQIRQRIQETATPDNLKRGEGGTVDVEFVAQMLTLKHAAESPKIVHSNTTISLERLAAAGHLPQHEALQLIAGYQTLRGVEINLRLMKTPQRHALPEQDAAMENLAFLMHEKDPKMIQAACSQTRQRNRRLFNQILARP</sequence>
<accession>A0A5C6CB76</accession>
<dbReference type="InterPro" id="IPR043519">
    <property type="entry name" value="NT_sf"/>
</dbReference>
<dbReference type="Pfam" id="PF03710">
    <property type="entry name" value="GlnE"/>
    <property type="match status" value="2"/>
</dbReference>
<evidence type="ECO:0000259" key="7">
    <source>
        <dbReference type="Pfam" id="PF03710"/>
    </source>
</evidence>
<keyword evidence="5" id="KW-0460">Magnesium</keyword>
<dbReference type="Gene3D" id="1.20.120.1510">
    <property type="match status" value="1"/>
</dbReference>
<keyword evidence="4" id="KW-0067">ATP-binding</keyword>
<proteinExistence type="predicted"/>
<protein>
    <submittedName>
        <fullName evidence="9">Glutamate-ammonia-ligase adenylyltransferase</fullName>
        <ecNumber evidence="9">2.7.7.42</ecNumber>
    </submittedName>
</protein>
<keyword evidence="6" id="KW-0511">Multifunctional enzyme</keyword>
<feature type="domain" description="PII-uridylyltransferase/Glutamine-synthetase adenylyltransferase" evidence="8">
    <location>
        <begin position="905"/>
        <end position="1040"/>
    </location>
</feature>
<dbReference type="Gene3D" id="3.30.460.10">
    <property type="entry name" value="Beta Polymerase, domain 2"/>
    <property type="match status" value="2"/>
</dbReference>
<dbReference type="AlphaFoldDB" id="A0A5C6CB76"/>
<dbReference type="Proteomes" id="UP000316304">
    <property type="component" value="Unassembled WGS sequence"/>
</dbReference>
<keyword evidence="3" id="KW-0547">Nucleotide-binding</keyword>
<dbReference type="GO" id="GO:0005829">
    <property type="term" value="C:cytosol"/>
    <property type="evidence" value="ECO:0007669"/>
    <property type="project" value="TreeGrafter"/>
</dbReference>
<evidence type="ECO:0000256" key="4">
    <source>
        <dbReference type="ARBA" id="ARBA00022840"/>
    </source>
</evidence>
<gene>
    <name evidence="9" type="primary">glnE</name>
    <name evidence="9" type="ORF">Pla52o_36640</name>
</gene>
<evidence type="ECO:0000313" key="9">
    <source>
        <dbReference type="EMBL" id="TWU21478.1"/>
    </source>
</evidence>
<organism evidence="9 10">
    <name type="scientific">Novipirellula galeiformis</name>
    <dbReference type="NCBI Taxonomy" id="2528004"/>
    <lineage>
        <taxon>Bacteria</taxon>
        <taxon>Pseudomonadati</taxon>
        <taxon>Planctomycetota</taxon>
        <taxon>Planctomycetia</taxon>
        <taxon>Pirellulales</taxon>
        <taxon>Pirellulaceae</taxon>
        <taxon>Novipirellula</taxon>
    </lineage>
</organism>
<dbReference type="SUPFAM" id="SSF81593">
    <property type="entry name" value="Nucleotidyltransferase substrate binding subunit/domain"/>
    <property type="match status" value="2"/>
</dbReference>
<dbReference type="InterPro" id="IPR013546">
    <property type="entry name" value="PII_UdlTrfase/GS_AdlTrfase"/>
</dbReference>
<dbReference type="SUPFAM" id="SSF81301">
    <property type="entry name" value="Nucleotidyltransferase"/>
    <property type="match status" value="2"/>
</dbReference>
<keyword evidence="9" id="KW-0436">Ligase</keyword>
<dbReference type="Gene3D" id="1.20.120.330">
    <property type="entry name" value="Nucleotidyltransferases domain 2"/>
    <property type="match status" value="2"/>
</dbReference>
<evidence type="ECO:0000259" key="8">
    <source>
        <dbReference type="Pfam" id="PF08335"/>
    </source>
</evidence>
<feature type="domain" description="Glutamate-ammonia ligase adenylyltransferase repeated" evidence="7">
    <location>
        <begin position="637"/>
        <end position="885"/>
    </location>
</feature>
<dbReference type="GO" id="GO:0016874">
    <property type="term" value="F:ligase activity"/>
    <property type="evidence" value="ECO:0007669"/>
    <property type="project" value="UniProtKB-KW"/>
</dbReference>
<feature type="domain" description="Glutamate-ammonia ligase adenylyltransferase repeated" evidence="7">
    <location>
        <begin position="101"/>
        <end position="340"/>
    </location>
</feature>